<sequence>MKPYLILLILCALSACSTIDKPSPNGSKTVLDDGDYVTGSNLPQRGKRIQTLTPEQVEDMKRGVTQQGRGN</sequence>
<reference evidence="3 4" key="1">
    <citation type="submission" date="2020-06" db="EMBL/GenBank/DDBJ databases">
        <authorList>
            <person name="Qiu C."/>
            <person name="Liu Z."/>
        </authorList>
    </citation>
    <scope>NUCLEOTIDE SEQUENCE [LARGE SCALE GENOMIC DNA]</scope>
    <source>
        <strain evidence="3 4">EM 1</strain>
    </source>
</reference>
<keyword evidence="2" id="KW-0732">Signal</keyword>
<dbReference type="EMBL" id="JABXYJ010000010">
    <property type="protein sequence ID" value="NVO79124.1"/>
    <property type="molecule type" value="Genomic_DNA"/>
</dbReference>
<evidence type="ECO:0000313" key="4">
    <source>
        <dbReference type="Proteomes" id="UP000588051"/>
    </source>
</evidence>
<evidence type="ECO:0008006" key="5">
    <source>
        <dbReference type="Google" id="ProtNLM"/>
    </source>
</evidence>
<feature type="region of interest" description="Disordered" evidence="1">
    <location>
        <begin position="52"/>
        <end position="71"/>
    </location>
</feature>
<dbReference type="PROSITE" id="PS51257">
    <property type="entry name" value="PROKAR_LIPOPROTEIN"/>
    <property type="match status" value="1"/>
</dbReference>
<accession>A0A850QRX0</accession>
<gene>
    <name evidence="3" type="ORF">HV832_14935</name>
</gene>
<evidence type="ECO:0000313" key="3">
    <source>
        <dbReference type="EMBL" id="NVO79124.1"/>
    </source>
</evidence>
<proteinExistence type="predicted"/>
<protein>
    <recommendedName>
        <fullName evidence="5">Lipoprotein</fullName>
    </recommendedName>
</protein>
<keyword evidence="4" id="KW-1185">Reference proteome</keyword>
<dbReference type="AlphaFoldDB" id="A0A850QRX0"/>
<comment type="caution">
    <text evidence="3">The sequence shown here is derived from an EMBL/GenBank/DDBJ whole genome shotgun (WGS) entry which is preliminary data.</text>
</comment>
<feature type="chain" id="PRO_5032384673" description="Lipoprotein" evidence="2">
    <location>
        <begin position="18"/>
        <end position="71"/>
    </location>
</feature>
<organism evidence="3 4">
    <name type="scientific">Undibacterium oligocarboniphilum</name>
    <dbReference type="NCBI Taxonomy" id="666702"/>
    <lineage>
        <taxon>Bacteria</taxon>
        <taxon>Pseudomonadati</taxon>
        <taxon>Pseudomonadota</taxon>
        <taxon>Betaproteobacteria</taxon>
        <taxon>Burkholderiales</taxon>
        <taxon>Oxalobacteraceae</taxon>
        <taxon>Undibacterium</taxon>
    </lineage>
</organism>
<feature type="signal peptide" evidence="2">
    <location>
        <begin position="1"/>
        <end position="17"/>
    </location>
</feature>
<dbReference type="Proteomes" id="UP000588051">
    <property type="component" value="Unassembled WGS sequence"/>
</dbReference>
<evidence type="ECO:0000256" key="1">
    <source>
        <dbReference type="SAM" id="MobiDB-lite"/>
    </source>
</evidence>
<evidence type="ECO:0000256" key="2">
    <source>
        <dbReference type="SAM" id="SignalP"/>
    </source>
</evidence>
<dbReference type="RefSeq" id="WP_176804660.1">
    <property type="nucleotide sequence ID" value="NZ_JABXYJ010000010.1"/>
</dbReference>
<name>A0A850QRX0_9BURK</name>